<accession>A0A0N4WXX5</accession>
<dbReference type="Proteomes" id="UP000268014">
    <property type="component" value="Unassembled WGS sequence"/>
</dbReference>
<dbReference type="WBParaSite" id="HPLM_0001669201-mRNA-1">
    <property type="protein sequence ID" value="HPLM_0001669201-mRNA-1"/>
    <property type="gene ID" value="HPLM_0001669201"/>
</dbReference>
<sequence>MFTSLQRLQDIQRSKAVELHKMILLTKCLIAMLMYRGDDMDKLSDYVMRKFQFIMVRKSAKEKFSKTLCSFQIRVDMAAVAMEGSSSTLSPSVIIVPAYTTFRKSFILYVTMLLKGFANVVSTLSEI</sequence>
<reference evidence="1 2" key="2">
    <citation type="submission" date="2018-11" db="EMBL/GenBank/DDBJ databases">
        <authorList>
            <consortium name="Pathogen Informatics"/>
        </authorList>
    </citation>
    <scope>NUCLEOTIDE SEQUENCE [LARGE SCALE GENOMIC DNA]</scope>
    <source>
        <strain evidence="1 2">MHpl1</strain>
    </source>
</reference>
<gene>
    <name evidence="1" type="ORF">HPLM_LOCUS16684</name>
</gene>
<dbReference type="AlphaFoldDB" id="A0A0N4WXX5"/>
<evidence type="ECO:0000313" key="1">
    <source>
        <dbReference type="EMBL" id="VDO61172.1"/>
    </source>
</evidence>
<name>A0A0N4WXX5_HAEPC</name>
<organism evidence="3">
    <name type="scientific">Haemonchus placei</name>
    <name type="common">Barber's pole worm</name>
    <dbReference type="NCBI Taxonomy" id="6290"/>
    <lineage>
        <taxon>Eukaryota</taxon>
        <taxon>Metazoa</taxon>
        <taxon>Ecdysozoa</taxon>
        <taxon>Nematoda</taxon>
        <taxon>Chromadorea</taxon>
        <taxon>Rhabditida</taxon>
        <taxon>Rhabditina</taxon>
        <taxon>Rhabditomorpha</taxon>
        <taxon>Strongyloidea</taxon>
        <taxon>Trichostrongylidae</taxon>
        <taxon>Haemonchus</taxon>
    </lineage>
</organism>
<evidence type="ECO:0000313" key="3">
    <source>
        <dbReference type="WBParaSite" id="HPLM_0001669201-mRNA-1"/>
    </source>
</evidence>
<dbReference type="OrthoDB" id="5833177at2759"/>
<keyword evidence="2" id="KW-1185">Reference proteome</keyword>
<protein>
    <submittedName>
        <fullName evidence="3">NR LBD domain-containing protein</fullName>
    </submittedName>
</protein>
<proteinExistence type="predicted"/>
<dbReference type="EMBL" id="UZAF01019537">
    <property type="protein sequence ID" value="VDO61172.1"/>
    <property type="molecule type" value="Genomic_DNA"/>
</dbReference>
<evidence type="ECO:0000313" key="2">
    <source>
        <dbReference type="Proteomes" id="UP000268014"/>
    </source>
</evidence>
<reference evidence="3" key="1">
    <citation type="submission" date="2017-02" db="UniProtKB">
        <authorList>
            <consortium name="WormBaseParasite"/>
        </authorList>
    </citation>
    <scope>IDENTIFICATION</scope>
</reference>